<dbReference type="PANTHER" id="PTHR12370:SF3">
    <property type="entry name" value="PHOSPHOLIPASE B-LIKE 2-RELATED"/>
    <property type="match status" value="1"/>
</dbReference>
<dbReference type="Gene3D" id="3.60.60.30">
    <property type="match status" value="1"/>
</dbReference>
<keyword evidence="1 6" id="KW-0732">Signal</keyword>
<evidence type="ECO:0000256" key="4">
    <source>
        <dbReference type="ARBA" id="ARBA00023098"/>
    </source>
</evidence>
<protein>
    <recommendedName>
        <fullName evidence="9">Peptidase C45</fullName>
    </recommendedName>
</protein>
<evidence type="ECO:0000256" key="6">
    <source>
        <dbReference type="SAM" id="SignalP"/>
    </source>
</evidence>
<organism evidence="7 8">
    <name type="scientific">Geothrix limicola</name>
    <dbReference type="NCBI Taxonomy" id="2927978"/>
    <lineage>
        <taxon>Bacteria</taxon>
        <taxon>Pseudomonadati</taxon>
        <taxon>Acidobacteriota</taxon>
        <taxon>Holophagae</taxon>
        <taxon>Holophagales</taxon>
        <taxon>Holophagaceae</taxon>
        <taxon>Geothrix</taxon>
    </lineage>
</organism>
<dbReference type="Proteomes" id="UP001165069">
    <property type="component" value="Unassembled WGS sequence"/>
</dbReference>
<evidence type="ECO:0008006" key="9">
    <source>
        <dbReference type="Google" id="ProtNLM"/>
    </source>
</evidence>
<keyword evidence="4" id="KW-0443">Lipid metabolism</keyword>
<dbReference type="EMBL" id="BSDE01000001">
    <property type="protein sequence ID" value="GLH72132.1"/>
    <property type="molecule type" value="Genomic_DNA"/>
</dbReference>
<gene>
    <name evidence="7" type="ORF">GETHLI_06340</name>
</gene>
<evidence type="ECO:0000313" key="7">
    <source>
        <dbReference type="EMBL" id="GLH72132.1"/>
    </source>
</evidence>
<dbReference type="PANTHER" id="PTHR12370">
    <property type="entry name" value="PHOSPHOLIPASE B-RELATED"/>
    <property type="match status" value="1"/>
</dbReference>
<comment type="caution">
    <text evidence="7">The sequence shown here is derived from an EMBL/GenBank/DDBJ whole genome shotgun (WGS) entry which is preliminary data.</text>
</comment>
<dbReference type="NCBIfam" id="NF040521">
    <property type="entry name" value="C45_proenzyme"/>
    <property type="match status" value="1"/>
</dbReference>
<feature type="signal peptide" evidence="6">
    <location>
        <begin position="1"/>
        <end position="16"/>
    </location>
</feature>
<keyword evidence="3" id="KW-0442">Lipid degradation</keyword>
<keyword evidence="8" id="KW-1185">Reference proteome</keyword>
<evidence type="ECO:0000256" key="5">
    <source>
        <dbReference type="ARBA" id="ARBA00023180"/>
    </source>
</evidence>
<name>A0ABQ5QBQ0_9BACT</name>
<evidence type="ECO:0000313" key="8">
    <source>
        <dbReference type="Proteomes" id="UP001165069"/>
    </source>
</evidence>
<evidence type="ECO:0000256" key="1">
    <source>
        <dbReference type="ARBA" id="ARBA00022729"/>
    </source>
</evidence>
<evidence type="ECO:0000256" key="3">
    <source>
        <dbReference type="ARBA" id="ARBA00022963"/>
    </source>
</evidence>
<dbReference type="InterPro" id="IPR007000">
    <property type="entry name" value="PLipase_B-like"/>
</dbReference>
<dbReference type="InterPro" id="IPR047794">
    <property type="entry name" value="C45_proenzyme-like"/>
</dbReference>
<proteinExistence type="predicted"/>
<sequence length="462" mass="50883">MLRTFLVCLSSVFLMAAPADPRLEGASRKETGGWIQVRLEGDPATLGFQHGYLLAPEIDDALRMLPTFLKGSTGRDWPFFREAVQRLFWPKLGDEYRTEIEGIAKGLKARGYQYDALDLVVLNGWLELSWYYLPSLAEQAKPGSADNKAPGNCSAFIATGSATRDGRIVMGHNAWVDYPIGSRWRIAFDLHPSKGQRLAMDGFPGSIQSGDDFAINGAGILITETTISGFKGFAEGRTPEFVRARRAAQYARSIEDFVSLISEDNNGAYANTWLVGDLKTNEIAKLDLGLKHQKLWRAKDGAFVGSNFATDEMLLKDETTFDAKAPTSSPNARKARWDGLMAQNRGRIDADLGKAVLADHRDSSQGKEALNRCGLCGHVDRDPQGAPEWSNDPFYPIGAINAKVTTADLARAFTFWGRMGHPCGEPFRAGAFMAAHPQYRWMAAVLQDMEPQPWCLLGPLGK</sequence>
<reference evidence="7 8" key="1">
    <citation type="journal article" date="2023" name="Antonie Van Leeuwenhoek">
        <title>Mesoterricola silvestris gen. nov., sp. nov., Mesoterricola sediminis sp. nov., Geothrix oryzae sp. nov., Geothrix edaphica sp. nov., Geothrix rubra sp. nov., and Geothrix limicola sp. nov., six novel members of Acidobacteriota isolated from soils.</title>
        <authorList>
            <person name="Itoh H."/>
            <person name="Sugisawa Y."/>
            <person name="Mise K."/>
            <person name="Xu Z."/>
            <person name="Kuniyasu M."/>
            <person name="Ushijima N."/>
            <person name="Kawano K."/>
            <person name="Kobayashi E."/>
            <person name="Shiratori Y."/>
            <person name="Masuda Y."/>
            <person name="Senoo K."/>
        </authorList>
    </citation>
    <scope>NUCLEOTIDE SEQUENCE [LARGE SCALE GENOMIC DNA]</scope>
    <source>
        <strain evidence="7 8">Red804</strain>
    </source>
</reference>
<keyword evidence="5" id="KW-0325">Glycoprotein</keyword>
<evidence type="ECO:0000256" key="2">
    <source>
        <dbReference type="ARBA" id="ARBA00022801"/>
    </source>
</evidence>
<dbReference type="RefSeq" id="WP_285570206.1">
    <property type="nucleotide sequence ID" value="NZ_BSDE01000001.1"/>
</dbReference>
<keyword evidence="2" id="KW-0378">Hydrolase</keyword>
<dbReference type="Pfam" id="PF04916">
    <property type="entry name" value="Phospholip_B"/>
    <property type="match status" value="1"/>
</dbReference>
<feature type="chain" id="PRO_5046181476" description="Peptidase C45" evidence="6">
    <location>
        <begin position="17"/>
        <end position="462"/>
    </location>
</feature>
<accession>A0ABQ5QBQ0</accession>